<evidence type="ECO:0000256" key="3">
    <source>
        <dbReference type="ARBA" id="ARBA00022771"/>
    </source>
</evidence>
<feature type="domain" description="BED-type" evidence="9">
    <location>
        <begin position="284"/>
        <end position="337"/>
    </location>
</feature>
<dbReference type="InterPro" id="IPR011333">
    <property type="entry name" value="SKP1/BTB/POZ_sf"/>
</dbReference>
<evidence type="ECO:0000256" key="1">
    <source>
        <dbReference type="ARBA" id="ARBA00004123"/>
    </source>
</evidence>
<feature type="region of interest" description="Disordered" evidence="7">
    <location>
        <begin position="226"/>
        <end position="277"/>
    </location>
</feature>
<feature type="compositionally biased region" description="Polar residues" evidence="7">
    <location>
        <begin position="261"/>
        <end position="274"/>
    </location>
</feature>
<dbReference type="SUPFAM" id="SSF54695">
    <property type="entry name" value="POZ domain"/>
    <property type="match status" value="1"/>
</dbReference>
<protein>
    <recommendedName>
        <fullName evidence="11">BTB domain-containing protein</fullName>
    </recommendedName>
</protein>
<feature type="compositionally biased region" description="Polar residues" evidence="7">
    <location>
        <begin position="227"/>
        <end position="236"/>
    </location>
</feature>
<accession>A0AAW2IE26</accession>
<sequence length="584" mass="65542">MESSDDQFSLKWNNFQSNLATGFHDLLQEEDMVDVTLAAEGKFLQAHKIILSVCSPYFKDLFKMNPCKHPIVILKDVGHQELADMLDFMYRGEASVRQEDLAAFLKLAETLKVKGLAGDKGPDDSPASSHQTPRKPNLVPKKKKIVEATVFEAEDDPGDPDFNPGGNEAKRKRKRVSSPQPKTENTSTSATSNSFVPLSNPKQEVQDQDEVEFLDDTASDPLVQFITGKQTKQETTNEFEDSNQDMTGDETHDGELDMSAGPSNADDTAEQLPQGSEEKTKKFMVQTPIWDFFKKTTTETGDVRAVCTVCEKSLRFHNTSVMVRHLRYLHPNAYESYRNEYIQGRIGVGYDIRAGILGLPLAPPKKPRAKKSDRKTIDVKKVGFKTEQVKKLILLKAKTEKEESCVITEKDLEQLGQRNIKILNISNKGTISDIMGDQIIEDIKKGKTCMTMPKFEGQEQEQESVDLGEEQQFPLKGGRQYKVVHVPAEYLEYLKGSGSEVVEETAETAKEGTEVFQILDERETVAEVTEHSDNEFLQIWEQFSNQQGVLVCSVDPNSRRQANVVVDEGSSEENVSQVEFIIAN</sequence>
<evidence type="ECO:0000256" key="5">
    <source>
        <dbReference type="ARBA" id="ARBA00023242"/>
    </source>
</evidence>
<keyword evidence="2" id="KW-0479">Metal-binding</keyword>
<feature type="region of interest" description="Disordered" evidence="7">
    <location>
        <begin position="116"/>
        <end position="207"/>
    </location>
</feature>
<dbReference type="SMART" id="SM00614">
    <property type="entry name" value="ZnF_BED"/>
    <property type="match status" value="1"/>
</dbReference>
<dbReference type="PROSITE" id="PS50097">
    <property type="entry name" value="BTB"/>
    <property type="match status" value="1"/>
</dbReference>
<organism evidence="10">
    <name type="scientific">Menopon gallinae</name>
    <name type="common">poultry shaft louse</name>
    <dbReference type="NCBI Taxonomy" id="328185"/>
    <lineage>
        <taxon>Eukaryota</taxon>
        <taxon>Metazoa</taxon>
        <taxon>Ecdysozoa</taxon>
        <taxon>Arthropoda</taxon>
        <taxon>Hexapoda</taxon>
        <taxon>Insecta</taxon>
        <taxon>Pterygota</taxon>
        <taxon>Neoptera</taxon>
        <taxon>Paraneoptera</taxon>
        <taxon>Psocodea</taxon>
        <taxon>Troctomorpha</taxon>
        <taxon>Phthiraptera</taxon>
        <taxon>Amblycera</taxon>
        <taxon>Menoponidae</taxon>
        <taxon>Menopon</taxon>
    </lineage>
</organism>
<evidence type="ECO:0000256" key="7">
    <source>
        <dbReference type="SAM" id="MobiDB-lite"/>
    </source>
</evidence>
<dbReference type="InterPro" id="IPR003656">
    <property type="entry name" value="Znf_BED"/>
</dbReference>
<gene>
    <name evidence="10" type="ORF">PYX00_001774</name>
</gene>
<evidence type="ECO:0000256" key="6">
    <source>
        <dbReference type="PROSITE-ProRule" id="PRU00027"/>
    </source>
</evidence>
<dbReference type="InterPro" id="IPR000210">
    <property type="entry name" value="BTB/POZ_dom"/>
</dbReference>
<dbReference type="EMBL" id="JARGDH010000001">
    <property type="protein sequence ID" value="KAL0280505.1"/>
    <property type="molecule type" value="Genomic_DNA"/>
</dbReference>
<evidence type="ECO:0000256" key="4">
    <source>
        <dbReference type="ARBA" id="ARBA00022833"/>
    </source>
</evidence>
<dbReference type="SMART" id="SM00225">
    <property type="entry name" value="BTB"/>
    <property type="match status" value="1"/>
</dbReference>
<dbReference type="Pfam" id="PF00651">
    <property type="entry name" value="BTB"/>
    <property type="match status" value="1"/>
</dbReference>
<evidence type="ECO:0000259" key="8">
    <source>
        <dbReference type="PROSITE" id="PS50097"/>
    </source>
</evidence>
<comment type="subcellular location">
    <subcellularLocation>
        <location evidence="1">Nucleus</location>
    </subcellularLocation>
</comment>
<evidence type="ECO:0000256" key="2">
    <source>
        <dbReference type="ARBA" id="ARBA00022723"/>
    </source>
</evidence>
<dbReference type="GO" id="GO:0008270">
    <property type="term" value="F:zinc ion binding"/>
    <property type="evidence" value="ECO:0007669"/>
    <property type="project" value="UniProtKB-KW"/>
</dbReference>
<dbReference type="Pfam" id="PF02892">
    <property type="entry name" value="zf-BED"/>
    <property type="match status" value="1"/>
</dbReference>
<dbReference type="GO" id="GO:0005634">
    <property type="term" value="C:nucleus"/>
    <property type="evidence" value="ECO:0007669"/>
    <property type="project" value="UniProtKB-SubCell"/>
</dbReference>
<dbReference type="SUPFAM" id="SSF57667">
    <property type="entry name" value="beta-beta-alpha zinc fingers"/>
    <property type="match status" value="1"/>
</dbReference>
<proteinExistence type="predicted"/>
<dbReference type="Gene3D" id="3.30.710.10">
    <property type="entry name" value="Potassium Channel Kv1.1, Chain A"/>
    <property type="match status" value="1"/>
</dbReference>
<reference evidence="10" key="1">
    <citation type="journal article" date="2024" name="Gigascience">
        <title>Chromosome-level genome of the poultry shaft louse Menopon gallinae provides insight into the host-switching and adaptive evolution of parasitic lice.</title>
        <authorList>
            <person name="Xu Y."/>
            <person name="Ma L."/>
            <person name="Liu S."/>
            <person name="Liang Y."/>
            <person name="Liu Q."/>
            <person name="He Z."/>
            <person name="Tian L."/>
            <person name="Duan Y."/>
            <person name="Cai W."/>
            <person name="Li H."/>
            <person name="Song F."/>
        </authorList>
    </citation>
    <scope>NUCLEOTIDE SEQUENCE</scope>
    <source>
        <strain evidence="10">Cailab_2023a</strain>
    </source>
</reference>
<evidence type="ECO:0000259" key="9">
    <source>
        <dbReference type="PROSITE" id="PS50808"/>
    </source>
</evidence>
<evidence type="ECO:0000313" key="10">
    <source>
        <dbReference type="EMBL" id="KAL0280505.1"/>
    </source>
</evidence>
<feature type="compositionally biased region" description="Low complexity" evidence="7">
    <location>
        <begin position="183"/>
        <end position="194"/>
    </location>
</feature>
<dbReference type="PANTHER" id="PTHR23110">
    <property type="entry name" value="BTB DOMAIN TRANSCRIPTION FACTOR"/>
    <property type="match status" value="1"/>
</dbReference>
<dbReference type="InterPro" id="IPR036236">
    <property type="entry name" value="Znf_C2H2_sf"/>
</dbReference>
<name>A0AAW2IE26_9NEOP</name>
<dbReference type="GO" id="GO:0048666">
    <property type="term" value="P:neuron development"/>
    <property type="evidence" value="ECO:0007669"/>
    <property type="project" value="UniProtKB-ARBA"/>
</dbReference>
<evidence type="ECO:0008006" key="11">
    <source>
        <dbReference type="Google" id="ProtNLM"/>
    </source>
</evidence>
<keyword evidence="4" id="KW-0862">Zinc</keyword>
<dbReference type="CDD" id="cd18315">
    <property type="entry name" value="BTB_POZ_BAB-like"/>
    <property type="match status" value="1"/>
</dbReference>
<dbReference type="AlphaFoldDB" id="A0AAW2IE26"/>
<dbReference type="GO" id="GO:0006357">
    <property type="term" value="P:regulation of transcription by RNA polymerase II"/>
    <property type="evidence" value="ECO:0007669"/>
    <property type="project" value="TreeGrafter"/>
</dbReference>
<dbReference type="GO" id="GO:0003677">
    <property type="term" value="F:DNA binding"/>
    <property type="evidence" value="ECO:0007669"/>
    <property type="project" value="InterPro"/>
</dbReference>
<dbReference type="PANTHER" id="PTHR23110:SF99">
    <property type="entry name" value="BROAD-COMPLEX CORE PROTEIN ISOFORM 6"/>
    <property type="match status" value="1"/>
</dbReference>
<comment type="caution">
    <text evidence="10">The sequence shown here is derived from an EMBL/GenBank/DDBJ whole genome shotgun (WGS) entry which is preliminary data.</text>
</comment>
<dbReference type="PROSITE" id="PS50808">
    <property type="entry name" value="ZF_BED"/>
    <property type="match status" value="1"/>
</dbReference>
<keyword evidence="3 6" id="KW-0863">Zinc-finger</keyword>
<feature type="domain" description="BTB" evidence="8">
    <location>
        <begin position="33"/>
        <end position="98"/>
    </location>
</feature>
<dbReference type="InterPro" id="IPR051095">
    <property type="entry name" value="Dros_DevTransReg"/>
</dbReference>
<keyword evidence="5" id="KW-0539">Nucleus</keyword>